<evidence type="ECO:0000259" key="4">
    <source>
        <dbReference type="Pfam" id="PF16113"/>
    </source>
</evidence>
<keyword evidence="6" id="KW-1185">Reference proteome</keyword>
<name>A0A919CNS9_9PROT</name>
<evidence type="ECO:0000313" key="6">
    <source>
        <dbReference type="Proteomes" id="UP000630353"/>
    </source>
</evidence>
<dbReference type="EMBL" id="BMZS01000003">
    <property type="protein sequence ID" value="GHD46670.1"/>
    <property type="molecule type" value="Genomic_DNA"/>
</dbReference>
<keyword evidence="3" id="KW-0378">Hydrolase</keyword>
<dbReference type="FunFam" id="3.90.226.10:FF:000026">
    <property type="entry name" value="3-hydroxyisobutyryl-CoA hydrolase, mitochondrial"/>
    <property type="match status" value="1"/>
</dbReference>
<dbReference type="NCBIfam" id="NF004127">
    <property type="entry name" value="PRK05617.1"/>
    <property type="match status" value="1"/>
</dbReference>
<comment type="caution">
    <text evidence="5">The sequence shown here is derived from an EMBL/GenBank/DDBJ whole genome shotgun (WGS) entry which is preliminary data.</text>
</comment>
<evidence type="ECO:0000256" key="1">
    <source>
        <dbReference type="ARBA" id="ARBA00001709"/>
    </source>
</evidence>
<dbReference type="GO" id="GO:0006574">
    <property type="term" value="P:L-valine catabolic process"/>
    <property type="evidence" value="ECO:0007669"/>
    <property type="project" value="TreeGrafter"/>
</dbReference>
<organism evidence="5 6">
    <name type="scientific">Thalassobaculum fulvum</name>
    <dbReference type="NCBI Taxonomy" id="1633335"/>
    <lineage>
        <taxon>Bacteria</taxon>
        <taxon>Pseudomonadati</taxon>
        <taxon>Pseudomonadota</taxon>
        <taxon>Alphaproteobacteria</taxon>
        <taxon>Rhodospirillales</taxon>
        <taxon>Thalassobaculaceae</taxon>
        <taxon>Thalassobaculum</taxon>
    </lineage>
</organism>
<reference evidence="5" key="2">
    <citation type="submission" date="2020-09" db="EMBL/GenBank/DDBJ databases">
        <authorList>
            <person name="Sun Q."/>
            <person name="Kim S."/>
        </authorList>
    </citation>
    <scope>NUCLEOTIDE SEQUENCE</scope>
    <source>
        <strain evidence="5">KCTC 42651</strain>
    </source>
</reference>
<evidence type="ECO:0000256" key="2">
    <source>
        <dbReference type="ARBA" id="ARBA00011915"/>
    </source>
</evidence>
<proteinExistence type="predicted"/>
<dbReference type="PANTHER" id="PTHR43176:SF3">
    <property type="entry name" value="3-HYDROXYISOBUTYRYL-COA HYDROLASE, MITOCHONDRIAL"/>
    <property type="match status" value="1"/>
</dbReference>
<reference evidence="5" key="1">
    <citation type="journal article" date="2014" name="Int. J. Syst. Evol. Microbiol.">
        <title>Complete genome sequence of Corynebacterium casei LMG S-19264T (=DSM 44701T), isolated from a smear-ripened cheese.</title>
        <authorList>
            <consortium name="US DOE Joint Genome Institute (JGI-PGF)"/>
            <person name="Walter F."/>
            <person name="Albersmeier A."/>
            <person name="Kalinowski J."/>
            <person name="Ruckert C."/>
        </authorList>
    </citation>
    <scope>NUCLEOTIDE SEQUENCE</scope>
    <source>
        <strain evidence="5">KCTC 42651</strain>
    </source>
</reference>
<evidence type="ECO:0000313" key="5">
    <source>
        <dbReference type="EMBL" id="GHD46670.1"/>
    </source>
</evidence>
<accession>A0A919CNS9</accession>
<comment type="catalytic activity">
    <reaction evidence="1">
        <text>3-hydroxy-2-methylpropanoyl-CoA + H2O = 3-hydroxy-2-methylpropanoate + CoA + H(+)</text>
        <dbReference type="Rhea" id="RHEA:20888"/>
        <dbReference type="ChEBI" id="CHEBI:11805"/>
        <dbReference type="ChEBI" id="CHEBI:15377"/>
        <dbReference type="ChEBI" id="CHEBI:15378"/>
        <dbReference type="ChEBI" id="CHEBI:57287"/>
        <dbReference type="ChEBI" id="CHEBI:57340"/>
        <dbReference type="EC" id="3.1.2.4"/>
    </reaction>
</comment>
<dbReference type="Proteomes" id="UP000630353">
    <property type="component" value="Unassembled WGS sequence"/>
</dbReference>
<dbReference type="SUPFAM" id="SSF52096">
    <property type="entry name" value="ClpP/crotonase"/>
    <property type="match status" value="1"/>
</dbReference>
<dbReference type="InterPro" id="IPR045004">
    <property type="entry name" value="ECH_dom"/>
</dbReference>
<dbReference type="Pfam" id="PF16113">
    <property type="entry name" value="ECH_2"/>
    <property type="match status" value="1"/>
</dbReference>
<protein>
    <recommendedName>
        <fullName evidence="2">3-hydroxyisobutyryl-CoA hydrolase</fullName>
        <ecNumber evidence="2">3.1.2.4</ecNumber>
    </recommendedName>
</protein>
<evidence type="ECO:0000256" key="3">
    <source>
        <dbReference type="ARBA" id="ARBA00022801"/>
    </source>
</evidence>
<dbReference type="EC" id="3.1.2.4" evidence="2"/>
<sequence>MSDEIRFTVEGGLATIELTRPKALNALTLGMIREMHPRLEAWEDDDKVKAVVIKGEGDKAFCAGGDVRAVYRSIVDDLGGKGPSELSKTFFLEEYRLNHAIHAFSKPYVALLDGVTMGGGVGLSVHGSHRIATERLMFAMPETGIGLFPDVGGGWFLPRLPGETGTYLALTGARLDAAGAVALGIATHYVPSTRMEGLEAALATTIAGANDGRAAINDVLERFAETPGEDPVAPHRATIDRCFSAGSVEAILDALDREAADGSAFAAETAATLRHKCPTSLKISLEQLRRGRSMSSLADVLTMEYRLSQHCMAGTEFFEGIRAVLVDKDHAPKWRPATLAEVDGDLVARHFEPVAGREFAL</sequence>
<dbReference type="InterPro" id="IPR032259">
    <property type="entry name" value="HIBYL-CoA-H"/>
</dbReference>
<dbReference type="GO" id="GO:0003860">
    <property type="term" value="F:3-hydroxyisobutyryl-CoA hydrolase activity"/>
    <property type="evidence" value="ECO:0007669"/>
    <property type="project" value="UniProtKB-EC"/>
</dbReference>
<dbReference type="InterPro" id="IPR029045">
    <property type="entry name" value="ClpP/crotonase-like_dom_sf"/>
</dbReference>
<dbReference type="PANTHER" id="PTHR43176">
    <property type="entry name" value="3-HYDROXYISOBUTYRYL-COA HYDROLASE-RELATED"/>
    <property type="match status" value="1"/>
</dbReference>
<dbReference type="CDD" id="cd06558">
    <property type="entry name" value="crotonase-like"/>
    <property type="match status" value="1"/>
</dbReference>
<dbReference type="RefSeq" id="WP_189988422.1">
    <property type="nucleotide sequence ID" value="NZ_BMZS01000003.1"/>
</dbReference>
<gene>
    <name evidence="5" type="ORF">GCM10017083_16070</name>
</gene>
<dbReference type="AlphaFoldDB" id="A0A919CNS9"/>
<dbReference type="Gene3D" id="3.90.226.10">
    <property type="entry name" value="2-enoyl-CoA Hydratase, Chain A, domain 1"/>
    <property type="match status" value="1"/>
</dbReference>
<feature type="domain" description="Enoyl-CoA hydratase/isomerase" evidence="4">
    <location>
        <begin position="14"/>
        <end position="351"/>
    </location>
</feature>